<dbReference type="Proteomes" id="UP001153269">
    <property type="component" value="Unassembled WGS sequence"/>
</dbReference>
<comment type="caution">
    <text evidence="1">The sequence shown here is derived from an EMBL/GenBank/DDBJ whole genome shotgun (WGS) entry which is preliminary data.</text>
</comment>
<proteinExistence type="predicted"/>
<keyword evidence="2" id="KW-1185">Reference proteome</keyword>
<evidence type="ECO:0000313" key="1">
    <source>
        <dbReference type="EMBL" id="CAB1453356.1"/>
    </source>
</evidence>
<name>A0A9N7VS75_PLEPL</name>
<dbReference type="EMBL" id="CADEAL010004167">
    <property type="protein sequence ID" value="CAB1453356.1"/>
    <property type="molecule type" value="Genomic_DNA"/>
</dbReference>
<reference evidence="1" key="1">
    <citation type="submission" date="2020-03" db="EMBL/GenBank/DDBJ databases">
        <authorList>
            <person name="Weist P."/>
        </authorList>
    </citation>
    <scope>NUCLEOTIDE SEQUENCE</scope>
</reference>
<accession>A0A9N7VS75</accession>
<organism evidence="1 2">
    <name type="scientific">Pleuronectes platessa</name>
    <name type="common">European plaice</name>
    <dbReference type="NCBI Taxonomy" id="8262"/>
    <lineage>
        <taxon>Eukaryota</taxon>
        <taxon>Metazoa</taxon>
        <taxon>Chordata</taxon>
        <taxon>Craniata</taxon>
        <taxon>Vertebrata</taxon>
        <taxon>Euteleostomi</taxon>
        <taxon>Actinopterygii</taxon>
        <taxon>Neopterygii</taxon>
        <taxon>Teleostei</taxon>
        <taxon>Neoteleostei</taxon>
        <taxon>Acanthomorphata</taxon>
        <taxon>Carangaria</taxon>
        <taxon>Pleuronectiformes</taxon>
        <taxon>Pleuronectoidei</taxon>
        <taxon>Pleuronectidae</taxon>
        <taxon>Pleuronectes</taxon>
    </lineage>
</organism>
<evidence type="ECO:0000313" key="2">
    <source>
        <dbReference type="Proteomes" id="UP001153269"/>
    </source>
</evidence>
<gene>
    <name evidence="1" type="ORF">PLEPLA_LOCUS41109</name>
</gene>
<sequence>MFSLLIGSGTGSLLVLSETEQQQCLLNPKAADFAEPEEPIFSGCGQWALAAAAHQPRKSVRQSFGEGAHSNRTWLLRERAAALQTHSPAGGGYLSHLVHSSGWPIPSTATSTTHGEGHI</sequence>
<dbReference type="AlphaFoldDB" id="A0A9N7VS75"/>
<protein>
    <submittedName>
        <fullName evidence="1">Uncharacterized protein</fullName>
    </submittedName>
</protein>